<evidence type="ECO:0000313" key="3">
    <source>
        <dbReference type="Proteomes" id="UP000319514"/>
    </source>
</evidence>
<dbReference type="InterPro" id="IPR015057">
    <property type="entry name" value="Rv2632c-like"/>
</dbReference>
<feature type="region of interest" description="Disordered" evidence="1">
    <location>
        <begin position="21"/>
        <end position="44"/>
    </location>
</feature>
<dbReference type="Proteomes" id="UP000319514">
    <property type="component" value="Unassembled WGS sequence"/>
</dbReference>
<feature type="compositionally biased region" description="Basic and acidic residues" evidence="1">
    <location>
        <begin position="21"/>
        <end position="31"/>
    </location>
</feature>
<dbReference type="OrthoDB" id="4828144at2"/>
<dbReference type="AlphaFoldDB" id="A0A542ZED2"/>
<accession>A0A542ZED2</accession>
<dbReference type="Gene3D" id="3.30.160.240">
    <property type="entry name" value="Rv1738"/>
    <property type="match status" value="1"/>
</dbReference>
<keyword evidence="3" id="KW-1185">Reference proteome</keyword>
<gene>
    <name evidence="2" type="ORF">FB474_0038</name>
</gene>
<dbReference type="SUPFAM" id="SSF143212">
    <property type="entry name" value="Rv2632c-like"/>
    <property type="match status" value="1"/>
</dbReference>
<dbReference type="InterPro" id="IPR038070">
    <property type="entry name" value="Rv2632c-like_sf"/>
</dbReference>
<comment type="caution">
    <text evidence="2">The sequence shown here is derived from an EMBL/GenBank/DDBJ whole genome shotgun (WGS) entry which is preliminary data.</text>
</comment>
<organism evidence="2 3">
    <name type="scientific">Oryzihumus leptocrescens</name>
    <dbReference type="NCBI Taxonomy" id="297536"/>
    <lineage>
        <taxon>Bacteria</taxon>
        <taxon>Bacillati</taxon>
        <taxon>Actinomycetota</taxon>
        <taxon>Actinomycetes</taxon>
        <taxon>Micrococcales</taxon>
        <taxon>Intrasporangiaceae</taxon>
        <taxon>Oryzihumus</taxon>
    </lineage>
</organism>
<dbReference type="Pfam" id="PF08962">
    <property type="entry name" value="Rv2632c-like"/>
    <property type="match status" value="1"/>
</dbReference>
<sequence length="89" mass="9489">MTRTMHLTVDIYVDEHDGDTRAEARLHHPDGPLHTGHGTARCNPSDAEVAEIGDEVAISRALADLATQLLDAASGDIAAVTDKPVHLNQ</sequence>
<reference evidence="2 3" key="1">
    <citation type="submission" date="2019-06" db="EMBL/GenBank/DDBJ databases">
        <title>Sequencing the genomes of 1000 actinobacteria strains.</title>
        <authorList>
            <person name="Klenk H.-P."/>
        </authorList>
    </citation>
    <scope>NUCLEOTIDE SEQUENCE [LARGE SCALE GENOMIC DNA]</scope>
    <source>
        <strain evidence="2 3">DSM 18082</strain>
    </source>
</reference>
<evidence type="ECO:0000256" key="1">
    <source>
        <dbReference type="SAM" id="MobiDB-lite"/>
    </source>
</evidence>
<dbReference type="RefSeq" id="WP_141786809.1">
    <property type="nucleotide sequence ID" value="NZ_BAAAKX010000006.1"/>
</dbReference>
<proteinExistence type="predicted"/>
<dbReference type="EMBL" id="VFOQ01000001">
    <property type="protein sequence ID" value="TQL58704.1"/>
    <property type="molecule type" value="Genomic_DNA"/>
</dbReference>
<name>A0A542ZED2_9MICO</name>
<protein>
    <submittedName>
        <fullName evidence="2">Uncharacterized protein DUF1876</fullName>
    </submittedName>
</protein>
<evidence type="ECO:0000313" key="2">
    <source>
        <dbReference type="EMBL" id="TQL58704.1"/>
    </source>
</evidence>